<organism evidence="2 3">
    <name type="scientific">Antarcticibacterium flavum</name>
    <dbReference type="NCBI Taxonomy" id="2058175"/>
    <lineage>
        <taxon>Bacteria</taxon>
        <taxon>Pseudomonadati</taxon>
        <taxon>Bacteroidota</taxon>
        <taxon>Flavobacteriia</taxon>
        <taxon>Flavobacteriales</taxon>
        <taxon>Flavobacteriaceae</taxon>
        <taxon>Antarcticibacterium</taxon>
    </lineage>
</organism>
<dbReference type="InterPro" id="IPR052935">
    <property type="entry name" value="Mg2+_PAP"/>
</dbReference>
<name>A0A5B7X110_9FLAO</name>
<dbReference type="GO" id="GO:0008195">
    <property type="term" value="F:phosphatidate phosphatase activity"/>
    <property type="evidence" value="ECO:0007669"/>
    <property type="project" value="InterPro"/>
</dbReference>
<dbReference type="EMBL" id="CP040812">
    <property type="protein sequence ID" value="QCY68950.1"/>
    <property type="molecule type" value="Genomic_DNA"/>
</dbReference>
<dbReference type="KEGG" id="afla:FHG64_05765"/>
<accession>A0A5B7X110</accession>
<feature type="domain" description="Phosphatidate phosphatase APP1 catalytic" evidence="1">
    <location>
        <begin position="147"/>
        <end position="302"/>
    </location>
</feature>
<protein>
    <submittedName>
        <fullName evidence="2">DUF2183 domain-containing protein</fullName>
    </submittedName>
</protein>
<dbReference type="PANTHER" id="PTHR28208:SF3">
    <property type="entry name" value="PHOSPHATIDATE PHOSPHATASE APP1"/>
    <property type="match status" value="1"/>
</dbReference>
<sequence length="345" mass="39929">MVKRIKRILGNKKIDNVLVTPYRSYGTAHHLYVLGRALDDEPLKIVEDQSFFYTLRNTFRQFNTFEIKGAVLDLEIPGLLNLTGRTNEEGYFLFDKTVPEDLSVNADEEGWVKAHLYYRGVEGSNGPVLEEDHFQGELLIPEKEAEYGVISDIDDTILKTDVTSFLKLRLLKNSLLTNAYQRIPLKGAPELYQQLHLGKNGKNKNPIFYLSNSPWNLYQYLKLFLDFNKFPKGPILLRNFRTPFDRSLKPEKPHKQKEIINILKTYPDLKFILIGDSGEHDASIYTDMAAQYPDRILAIYLRSVKHKRQMRRIQSIVDNFKTTPILMVDSSVEAEEHARESGFIK</sequence>
<proteinExistence type="predicted"/>
<evidence type="ECO:0000313" key="3">
    <source>
        <dbReference type="Proteomes" id="UP000309016"/>
    </source>
</evidence>
<dbReference type="RefSeq" id="WP_139065534.1">
    <property type="nucleotide sequence ID" value="NZ_CP040812.1"/>
</dbReference>
<dbReference type="InterPro" id="IPR019236">
    <property type="entry name" value="APP1_cat"/>
</dbReference>
<dbReference type="Proteomes" id="UP000309016">
    <property type="component" value="Chromosome"/>
</dbReference>
<evidence type="ECO:0000313" key="2">
    <source>
        <dbReference type="EMBL" id="QCY68950.1"/>
    </source>
</evidence>
<reference evidence="2 3" key="1">
    <citation type="submission" date="2019-06" db="EMBL/GenBank/DDBJ databases">
        <title>Complete genome sequence of Antarcticibacterium flavum KCTC 52984T from an Antarctic marine sediment.</title>
        <authorList>
            <person name="Lee Y.M."/>
            <person name="Shin S.C."/>
        </authorList>
    </citation>
    <scope>NUCLEOTIDE SEQUENCE [LARGE SCALE GENOMIC DNA]</scope>
    <source>
        <strain evidence="2 3">KCTC 52984</strain>
    </source>
</reference>
<gene>
    <name evidence="2" type="ORF">FHG64_05765</name>
</gene>
<keyword evidence="3" id="KW-1185">Reference proteome</keyword>
<evidence type="ECO:0000259" key="1">
    <source>
        <dbReference type="Pfam" id="PF09949"/>
    </source>
</evidence>
<dbReference type="PANTHER" id="PTHR28208">
    <property type="entry name" value="PHOSPHATIDATE PHOSPHATASE APP1"/>
    <property type="match status" value="1"/>
</dbReference>
<dbReference type="Pfam" id="PF09949">
    <property type="entry name" value="APP1_cat"/>
    <property type="match status" value="1"/>
</dbReference>
<dbReference type="OrthoDB" id="9789875at2"/>
<dbReference type="AlphaFoldDB" id="A0A5B7X110"/>